<dbReference type="Proteomes" id="UP000242763">
    <property type="component" value="Unassembled WGS sequence"/>
</dbReference>
<reference evidence="3" key="1">
    <citation type="submission" date="2016-10" db="EMBL/GenBank/DDBJ databases">
        <authorList>
            <person name="Varghese N."/>
            <person name="Submissions S."/>
        </authorList>
    </citation>
    <scope>NUCLEOTIDE SEQUENCE [LARGE SCALE GENOMIC DNA]</scope>
    <source>
        <strain evidence="3">DSM 21857</strain>
    </source>
</reference>
<dbReference type="OrthoDB" id="9775082at2"/>
<sequence>MTHTIDLLDPTTRPKAPSIAGITHHQRRHGRRLSLYHKMHLRQMAHAREIMEKVAAGEKQLGELEGALSEMDMRHNYRVFGNICGQSCQILTGHHSIEDRYLFPVISSQADEGIRKVVERLVAEHGVIHDYIVAVEEAAMTVMENPSPDAFATLRSAFETLESFVVSHFGYEETELEEALGYYDVEM</sequence>
<protein>
    <submittedName>
        <fullName evidence="2">Hemerythrin HHE cation binding domain-containing protein</fullName>
    </submittedName>
</protein>
<dbReference type="InterPro" id="IPR012312">
    <property type="entry name" value="Hemerythrin-like"/>
</dbReference>
<dbReference type="STRING" id="1121003.SAMN03080618_01225"/>
<evidence type="ECO:0000313" key="2">
    <source>
        <dbReference type="EMBL" id="SFI72656.1"/>
    </source>
</evidence>
<accession>A0A1I3KJL0</accession>
<dbReference type="Gene3D" id="1.20.120.520">
    <property type="entry name" value="nmb1532 protein domain like"/>
    <property type="match status" value="1"/>
</dbReference>
<dbReference type="AlphaFoldDB" id="A0A1I3KJL0"/>
<proteinExistence type="predicted"/>
<keyword evidence="3" id="KW-1185">Reference proteome</keyword>
<dbReference type="Pfam" id="PF01814">
    <property type="entry name" value="Hemerythrin"/>
    <property type="match status" value="1"/>
</dbReference>
<evidence type="ECO:0000313" key="3">
    <source>
        <dbReference type="Proteomes" id="UP000242763"/>
    </source>
</evidence>
<evidence type="ECO:0000259" key="1">
    <source>
        <dbReference type="Pfam" id="PF01814"/>
    </source>
</evidence>
<name>A0A1I3KJL0_9HYPH</name>
<dbReference type="RefSeq" id="WP_091519838.1">
    <property type="nucleotide sequence ID" value="NZ_FORF01000005.1"/>
</dbReference>
<dbReference type="EMBL" id="FORF01000005">
    <property type="protein sequence ID" value="SFI72656.1"/>
    <property type="molecule type" value="Genomic_DNA"/>
</dbReference>
<gene>
    <name evidence="2" type="ORF">SAMN03080618_01225</name>
</gene>
<organism evidence="2 3">
    <name type="scientific">Aquamicrobium aerolatum DSM 21857</name>
    <dbReference type="NCBI Taxonomy" id="1121003"/>
    <lineage>
        <taxon>Bacteria</taxon>
        <taxon>Pseudomonadati</taxon>
        <taxon>Pseudomonadota</taxon>
        <taxon>Alphaproteobacteria</taxon>
        <taxon>Hyphomicrobiales</taxon>
        <taxon>Phyllobacteriaceae</taxon>
        <taxon>Aerobium</taxon>
    </lineage>
</organism>
<feature type="domain" description="Hemerythrin-like" evidence="1">
    <location>
        <begin position="35"/>
        <end position="178"/>
    </location>
</feature>